<evidence type="ECO:0000256" key="2">
    <source>
        <dbReference type="ARBA" id="ARBA00022737"/>
    </source>
</evidence>
<dbReference type="KEGG" id="msd:MYSTI_04896"/>
<keyword evidence="2" id="KW-0677">Repeat</keyword>
<dbReference type="HOGENOM" id="CLU_2106324_0_0_7"/>
<dbReference type="SUPFAM" id="SSF50978">
    <property type="entry name" value="WD40 repeat-like"/>
    <property type="match status" value="1"/>
</dbReference>
<name>L7UE92_MYXSD</name>
<keyword evidence="5" id="KW-1185">Reference proteome</keyword>
<keyword evidence="1 3" id="KW-0853">WD repeat</keyword>
<dbReference type="Pfam" id="PF00400">
    <property type="entry name" value="WD40"/>
    <property type="match status" value="1"/>
</dbReference>
<protein>
    <submittedName>
        <fullName evidence="4">Uncharacterized protein</fullName>
    </submittedName>
</protein>
<dbReference type="InterPro" id="IPR001680">
    <property type="entry name" value="WD40_rpt"/>
</dbReference>
<organism evidence="4 5">
    <name type="scientific">Myxococcus stipitatus (strain DSM 14675 / JCM 12634 / Mx s8)</name>
    <dbReference type="NCBI Taxonomy" id="1278073"/>
    <lineage>
        <taxon>Bacteria</taxon>
        <taxon>Pseudomonadati</taxon>
        <taxon>Myxococcota</taxon>
        <taxon>Myxococcia</taxon>
        <taxon>Myxococcales</taxon>
        <taxon>Cystobacterineae</taxon>
        <taxon>Myxococcaceae</taxon>
        <taxon>Myxococcus</taxon>
    </lineage>
</organism>
<dbReference type="PROSITE" id="PS50294">
    <property type="entry name" value="WD_REPEATS_REGION"/>
    <property type="match status" value="1"/>
</dbReference>
<sequence length="115" mass="12481">MQPRAQPWPIAGDSLPRRPAPVLERQKTLAACRGPDALSARQVPCPERCDIAARTMSSPSSQPIRLFQDSSRHSGSSLVRALTGHTDRVEAVAVVRDGRDAVSASLDGTLRLWEL</sequence>
<dbReference type="InterPro" id="IPR019775">
    <property type="entry name" value="WD40_repeat_CS"/>
</dbReference>
<dbReference type="Proteomes" id="UP000011131">
    <property type="component" value="Chromosome"/>
</dbReference>
<dbReference type="AlphaFoldDB" id="L7UE92"/>
<reference evidence="4 5" key="1">
    <citation type="journal article" date="2013" name="Genome Announc.">
        <title>Complete genome sequence of Myxococcus stipitatus strain DSM 14675, a fruiting myxobacterium.</title>
        <authorList>
            <person name="Huntley S."/>
            <person name="Kneip S."/>
            <person name="Treuner-Lange A."/>
            <person name="Sogaard-Andersen L."/>
        </authorList>
    </citation>
    <scope>NUCLEOTIDE SEQUENCE [LARGE SCALE GENOMIC DNA]</scope>
    <source>
        <strain evidence="5">DSM 14675 / JCM 12634 / Mx s8</strain>
    </source>
</reference>
<evidence type="ECO:0000256" key="3">
    <source>
        <dbReference type="PROSITE-ProRule" id="PRU00221"/>
    </source>
</evidence>
<dbReference type="PROSITE" id="PS00678">
    <property type="entry name" value="WD_REPEATS_1"/>
    <property type="match status" value="1"/>
</dbReference>
<evidence type="ECO:0000313" key="5">
    <source>
        <dbReference type="Proteomes" id="UP000011131"/>
    </source>
</evidence>
<dbReference type="PROSITE" id="PS50082">
    <property type="entry name" value="WD_REPEATS_2"/>
    <property type="match status" value="1"/>
</dbReference>
<dbReference type="InterPro" id="IPR036322">
    <property type="entry name" value="WD40_repeat_dom_sf"/>
</dbReference>
<dbReference type="STRING" id="1278073.MYSTI_04896"/>
<dbReference type="PATRIC" id="fig|1278073.3.peg.4969"/>
<evidence type="ECO:0000256" key="1">
    <source>
        <dbReference type="ARBA" id="ARBA00022574"/>
    </source>
</evidence>
<gene>
    <name evidence="4" type="ordered locus">MYSTI_04896</name>
</gene>
<dbReference type="EMBL" id="CP004025">
    <property type="protein sequence ID" value="AGC46185.1"/>
    <property type="molecule type" value="Genomic_DNA"/>
</dbReference>
<evidence type="ECO:0000313" key="4">
    <source>
        <dbReference type="EMBL" id="AGC46185.1"/>
    </source>
</evidence>
<proteinExistence type="predicted"/>
<feature type="repeat" description="WD" evidence="3">
    <location>
        <begin position="82"/>
        <end position="115"/>
    </location>
</feature>
<dbReference type="SMART" id="SM00320">
    <property type="entry name" value="WD40"/>
    <property type="match status" value="1"/>
</dbReference>
<accession>L7UE92</accession>
<dbReference type="Gene3D" id="2.130.10.10">
    <property type="entry name" value="YVTN repeat-like/Quinoprotein amine dehydrogenase"/>
    <property type="match status" value="1"/>
</dbReference>
<dbReference type="InterPro" id="IPR015943">
    <property type="entry name" value="WD40/YVTN_repeat-like_dom_sf"/>
</dbReference>